<feature type="region of interest" description="Disordered" evidence="1">
    <location>
        <begin position="1"/>
        <end position="37"/>
    </location>
</feature>
<evidence type="ECO:0008006" key="5">
    <source>
        <dbReference type="Google" id="ProtNLM"/>
    </source>
</evidence>
<dbReference type="Proteomes" id="UP001223144">
    <property type="component" value="Unassembled WGS sequence"/>
</dbReference>
<dbReference type="EMBL" id="JARWBG010000041">
    <property type="protein sequence ID" value="MDH2392414.1"/>
    <property type="molecule type" value="Genomic_DNA"/>
</dbReference>
<evidence type="ECO:0000313" key="4">
    <source>
        <dbReference type="Proteomes" id="UP001223144"/>
    </source>
</evidence>
<protein>
    <recommendedName>
        <fullName evidence="5">DUF3137 domain-containing protein</fullName>
    </recommendedName>
</protein>
<evidence type="ECO:0000313" key="3">
    <source>
        <dbReference type="EMBL" id="MDH2392414.1"/>
    </source>
</evidence>
<name>A0ABT6HUM2_9ACTN</name>
<keyword evidence="2" id="KW-0812">Transmembrane</keyword>
<feature type="compositionally biased region" description="Basic and acidic residues" evidence="1">
    <location>
        <begin position="19"/>
        <end position="37"/>
    </location>
</feature>
<keyword evidence="4" id="KW-1185">Reference proteome</keyword>
<gene>
    <name evidence="3" type="ORF">QCN29_27280</name>
</gene>
<sequence length="249" mass="26842">MISEPELVSEDGYGQAELPGEHRESAGADRETMDAERPVRRMPPWVWALAGAVGASALWAGGLYAYDRMGPDLGGYRATENLCEEAELSALTGALGQIAGASPQSAEHRVLDRAMCHLELRPADYEPMVDEDGNTYDMTPSASVTYELHKKADPETEFEATVAAPLDLFIGEKPSAKKIEGLGERAHLLSDGADARSLVVLDGQARLSLSVSPGYAESGEMRPDLSTIGIEKLLVDDMKALMERLKRPA</sequence>
<proteinExistence type="predicted"/>
<keyword evidence="2" id="KW-1133">Transmembrane helix</keyword>
<accession>A0ABT6HUM2</accession>
<feature type="transmembrane region" description="Helical" evidence="2">
    <location>
        <begin position="45"/>
        <end position="66"/>
    </location>
</feature>
<evidence type="ECO:0000256" key="1">
    <source>
        <dbReference type="SAM" id="MobiDB-lite"/>
    </source>
</evidence>
<comment type="caution">
    <text evidence="3">The sequence shown here is derived from an EMBL/GenBank/DDBJ whole genome shotgun (WGS) entry which is preliminary data.</text>
</comment>
<dbReference type="RefSeq" id="WP_279931468.1">
    <property type="nucleotide sequence ID" value="NZ_JARWBG010000041.1"/>
</dbReference>
<keyword evidence="2" id="KW-0472">Membrane</keyword>
<reference evidence="3 4" key="1">
    <citation type="submission" date="2023-04" db="EMBL/GenBank/DDBJ databases">
        <title>Streptomyces chengmaiensis sp. nov. isolated from the stem of mangrove plant in Hainan.</title>
        <authorList>
            <person name="Huang X."/>
            <person name="Zhou S."/>
            <person name="Chu X."/>
            <person name="Xie Y."/>
            <person name="Lin Y."/>
        </authorList>
    </citation>
    <scope>NUCLEOTIDE SEQUENCE [LARGE SCALE GENOMIC DNA]</scope>
    <source>
        <strain evidence="3 4">HNM0663</strain>
    </source>
</reference>
<organism evidence="3 4">
    <name type="scientific">Streptomyces chengmaiensis</name>
    <dbReference type="NCBI Taxonomy" id="3040919"/>
    <lineage>
        <taxon>Bacteria</taxon>
        <taxon>Bacillati</taxon>
        <taxon>Actinomycetota</taxon>
        <taxon>Actinomycetes</taxon>
        <taxon>Kitasatosporales</taxon>
        <taxon>Streptomycetaceae</taxon>
        <taxon>Streptomyces</taxon>
    </lineage>
</organism>
<evidence type="ECO:0000256" key="2">
    <source>
        <dbReference type="SAM" id="Phobius"/>
    </source>
</evidence>